<dbReference type="InterPro" id="IPR005325">
    <property type="entry name" value="DUF308_memb"/>
</dbReference>
<sequence>MEKYYEIRLSSIGIAVCMVVFGILLTIYPEVSGIIFTRGFATVVLLFGLLHLWRYTRARKFEMGGTGNLIAAILLFILSAIGFFKPEVILSFLPFVTGSLLIVDGFVKIPLIKEMWDWGSELRWSALLSAGLPLVLGIISASYPFSAATLVIRVFGIFLLVDGISDIVRSNMVRKNNF</sequence>
<evidence type="ECO:0000313" key="3">
    <source>
        <dbReference type="Proteomes" id="UP000464754"/>
    </source>
</evidence>
<keyword evidence="1" id="KW-0812">Transmembrane</keyword>
<reference evidence="3" key="1">
    <citation type="submission" date="2019-05" db="EMBL/GenBank/DDBJ databases">
        <title>Complete genome sequencing of Absiella argi strain JCM 30884.</title>
        <authorList>
            <person name="Sakamoto M."/>
            <person name="Murakami T."/>
            <person name="Mori H."/>
        </authorList>
    </citation>
    <scope>NUCLEOTIDE SEQUENCE [LARGE SCALE GENOMIC DNA]</scope>
    <source>
        <strain evidence="3">JCM 30884</strain>
    </source>
</reference>
<feature type="transmembrane region" description="Helical" evidence="1">
    <location>
        <begin position="90"/>
        <end position="112"/>
    </location>
</feature>
<gene>
    <name evidence="2" type="ORF">Aargi30884_24020</name>
</gene>
<dbReference type="RefSeq" id="WP_163052322.1">
    <property type="nucleotide sequence ID" value="NZ_AP019695.1"/>
</dbReference>
<evidence type="ECO:0000313" key="2">
    <source>
        <dbReference type="EMBL" id="BBK23499.1"/>
    </source>
</evidence>
<feature type="transmembrane region" description="Helical" evidence="1">
    <location>
        <begin position="34"/>
        <end position="53"/>
    </location>
</feature>
<dbReference type="PANTHER" id="PTHR34989:SF1">
    <property type="entry name" value="PROTEIN HDED"/>
    <property type="match status" value="1"/>
</dbReference>
<dbReference type="AlphaFoldDB" id="A0A6N4TL60"/>
<dbReference type="GO" id="GO:0005886">
    <property type="term" value="C:plasma membrane"/>
    <property type="evidence" value="ECO:0007669"/>
    <property type="project" value="TreeGrafter"/>
</dbReference>
<dbReference type="InterPro" id="IPR052712">
    <property type="entry name" value="Acid_resist_chaperone_HdeD"/>
</dbReference>
<name>A0A6N4TL60_9FIRM</name>
<feature type="transmembrane region" description="Helical" evidence="1">
    <location>
        <begin position="7"/>
        <end position="28"/>
    </location>
</feature>
<keyword evidence="3" id="KW-1185">Reference proteome</keyword>
<proteinExistence type="predicted"/>
<dbReference type="KEGG" id="aarg:Aargi30884_24020"/>
<dbReference type="EMBL" id="AP019695">
    <property type="protein sequence ID" value="BBK23499.1"/>
    <property type="molecule type" value="Genomic_DNA"/>
</dbReference>
<organism evidence="2 3">
    <name type="scientific">Amedibacterium intestinale</name>
    <dbReference type="NCBI Taxonomy" id="2583452"/>
    <lineage>
        <taxon>Bacteria</taxon>
        <taxon>Bacillati</taxon>
        <taxon>Bacillota</taxon>
        <taxon>Erysipelotrichia</taxon>
        <taxon>Erysipelotrichales</taxon>
        <taxon>Erysipelotrichaceae</taxon>
        <taxon>Amedibacterium</taxon>
    </lineage>
</organism>
<evidence type="ECO:0000256" key="1">
    <source>
        <dbReference type="SAM" id="Phobius"/>
    </source>
</evidence>
<feature type="transmembrane region" description="Helical" evidence="1">
    <location>
        <begin position="124"/>
        <end position="144"/>
    </location>
</feature>
<protein>
    <recommendedName>
        <fullName evidence="4">DUF308 domain-containing protein</fullName>
    </recommendedName>
</protein>
<keyword evidence="1" id="KW-0472">Membrane</keyword>
<dbReference type="PANTHER" id="PTHR34989">
    <property type="entry name" value="PROTEIN HDED"/>
    <property type="match status" value="1"/>
</dbReference>
<keyword evidence="1" id="KW-1133">Transmembrane helix</keyword>
<accession>A0A6N4TL60</accession>
<feature type="transmembrane region" description="Helical" evidence="1">
    <location>
        <begin position="150"/>
        <end position="168"/>
    </location>
</feature>
<evidence type="ECO:0008006" key="4">
    <source>
        <dbReference type="Google" id="ProtNLM"/>
    </source>
</evidence>
<feature type="transmembrane region" description="Helical" evidence="1">
    <location>
        <begin position="65"/>
        <end position="84"/>
    </location>
</feature>
<dbReference type="Pfam" id="PF03729">
    <property type="entry name" value="DUF308"/>
    <property type="match status" value="2"/>
</dbReference>
<dbReference type="Proteomes" id="UP000464754">
    <property type="component" value="Chromosome"/>
</dbReference>